<proteinExistence type="predicted"/>
<name>A0ACC0PNT3_RHOML</name>
<dbReference type="Proteomes" id="UP001062846">
    <property type="component" value="Chromosome 2"/>
</dbReference>
<evidence type="ECO:0000313" key="1">
    <source>
        <dbReference type="EMBL" id="KAI8566382.1"/>
    </source>
</evidence>
<dbReference type="EMBL" id="CM046389">
    <property type="protein sequence ID" value="KAI8566382.1"/>
    <property type="molecule type" value="Genomic_DNA"/>
</dbReference>
<organism evidence="1 2">
    <name type="scientific">Rhododendron molle</name>
    <name type="common">Chinese azalea</name>
    <name type="synonym">Azalea mollis</name>
    <dbReference type="NCBI Taxonomy" id="49168"/>
    <lineage>
        <taxon>Eukaryota</taxon>
        <taxon>Viridiplantae</taxon>
        <taxon>Streptophyta</taxon>
        <taxon>Embryophyta</taxon>
        <taxon>Tracheophyta</taxon>
        <taxon>Spermatophyta</taxon>
        <taxon>Magnoliopsida</taxon>
        <taxon>eudicotyledons</taxon>
        <taxon>Gunneridae</taxon>
        <taxon>Pentapetalae</taxon>
        <taxon>asterids</taxon>
        <taxon>Ericales</taxon>
        <taxon>Ericaceae</taxon>
        <taxon>Ericoideae</taxon>
        <taxon>Rhodoreae</taxon>
        <taxon>Rhododendron</taxon>
    </lineage>
</organism>
<gene>
    <name evidence="1" type="ORF">RHMOL_Rhmol02G0036300</name>
</gene>
<accession>A0ACC0PNT3</accession>
<evidence type="ECO:0000313" key="2">
    <source>
        <dbReference type="Proteomes" id="UP001062846"/>
    </source>
</evidence>
<protein>
    <submittedName>
        <fullName evidence="1">Uncharacterized protein</fullName>
    </submittedName>
</protein>
<keyword evidence="2" id="KW-1185">Reference proteome</keyword>
<comment type="caution">
    <text evidence="1">The sequence shown here is derived from an EMBL/GenBank/DDBJ whole genome shotgun (WGS) entry which is preliminary data.</text>
</comment>
<reference evidence="1" key="1">
    <citation type="submission" date="2022-02" db="EMBL/GenBank/DDBJ databases">
        <title>Plant Genome Project.</title>
        <authorList>
            <person name="Zhang R.-G."/>
        </authorList>
    </citation>
    <scope>NUCLEOTIDE SEQUENCE</scope>
    <source>
        <strain evidence="1">AT1</strain>
    </source>
</reference>
<sequence length="426" mass="47342">MQGSPSVAPIRRGKTLPPTLKFKPVLAPSLGYVSLSHSRISRNPFDPHVVATTNRTQIQELLSEKSKLGFAKLDDALSVFHRMAQIRHGFSVINFNQLLTAIAKMKHYSTVISLYKDKEICAVRIPVDDRTLNILVNCFCRLNQIECGFAILGIFYKCGYVPGVGTFNTLINGYVLGDKIEEAVELFGRLIRKGDAKPDEITYATIIKGLCKVGSIEMAVRLLRSMQKRRYRPTVEIYSTIINNLCKDRNVDDALRVLSEMREWDVMPNVFTYNSLIHGLCNAGRWKDATRMLGEMTGQNILPDVVTFNTLGLLKTGRCDAAGSVFHEMICSGQNPDILTYSVLVDGFFKNHQVVKALEVFCSMEDHGIVPNIGVYTILVNGLCKAGKIEDAWKHFCSFSSKGLKPDVKTYNAMIGGLCDGLGAQS</sequence>